<dbReference type="Gene3D" id="3.30.450.20">
    <property type="entry name" value="PAS domain"/>
    <property type="match status" value="2"/>
</dbReference>
<feature type="domain" description="HAMP" evidence="10">
    <location>
        <begin position="371"/>
        <end position="423"/>
    </location>
</feature>
<reference evidence="11 12" key="1">
    <citation type="submission" date="2018-12" db="EMBL/GenBank/DDBJ databases">
        <title>First genome draft of Desulfovibrio legallis sp. nov.</title>
        <authorList>
            <person name="Ben Dhia O."/>
            <person name="Najjari A."/>
            <person name="Ferjani R."/>
            <person name="Fhoula I."/>
            <person name="Fardeau M.-L."/>
            <person name="Boudabbous A."/>
            <person name="Ouzari H.I."/>
        </authorList>
    </citation>
    <scope>NUCLEOTIDE SEQUENCE [LARGE SCALE GENOMIC DNA]</scope>
    <source>
        <strain evidence="11 12">H1T</strain>
    </source>
</reference>
<gene>
    <name evidence="11" type="ORF">EB812_10420</name>
</gene>
<dbReference type="CDD" id="cd06225">
    <property type="entry name" value="HAMP"/>
    <property type="match status" value="1"/>
</dbReference>
<evidence type="ECO:0000259" key="10">
    <source>
        <dbReference type="PROSITE" id="PS50885"/>
    </source>
</evidence>
<evidence type="ECO:0000256" key="3">
    <source>
        <dbReference type="ARBA" id="ARBA00023224"/>
    </source>
</evidence>
<dbReference type="SUPFAM" id="SSF58104">
    <property type="entry name" value="Methyl-accepting chemotaxis protein (MCP) signaling domain"/>
    <property type="match status" value="1"/>
</dbReference>
<keyword evidence="7" id="KW-0812">Transmembrane</keyword>
<dbReference type="Pfam" id="PF00015">
    <property type="entry name" value="MCPsignal"/>
    <property type="match status" value="1"/>
</dbReference>
<keyword evidence="2" id="KW-1003">Cell membrane</keyword>
<evidence type="ECO:0000256" key="5">
    <source>
        <dbReference type="PROSITE-ProRule" id="PRU00284"/>
    </source>
</evidence>
<evidence type="ECO:0000256" key="1">
    <source>
        <dbReference type="ARBA" id="ARBA00004429"/>
    </source>
</evidence>
<protein>
    <submittedName>
        <fullName evidence="11">HAMP domain-containing protein</fullName>
    </submittedName>
</protein>
<keyword evidence="6" id="KW-0175">Coiled coil</keyword>
<dbReference type="GO" id="GO:0007165">
    <property type="term" value="P:signal transduction"/>
    <property type="evidence" value="ECO:0007669"/>
    <property type="project" value="UniProtKB-KW"/>
</dbReference>
<dbReference type="Pfam" id="PF22673">
    <property type="entry name" value="MCP-like_PDC_1"/>
    <property type="match status" value="1"/>
</dbReference>
<dbReference type="PANTHER" id="PTHR32089">
    <property type="entry name" value="METHYL-ACCEPTING CHEMOTAXIS PROTEIN MCPB"/>
    <property type="match status" value="1"/>
</dbReference>
<organism evidence="11 12">
    <name type="scientific">Desulfovibrio legallii</name>
    <dbReference type="NCBI Taxonomy" id="571438"/>
    <lineage>
        <taxon>Bacteria</taxon>
        <taxon>Pseudomonadati</taxon>
        <taxon>Thermodesulfobacteriota</taxon>
        <taxon>Desulfovibrionia</taxon>
        <taxon>Desulfovibrionales</taxon>
        <taxon>Desulfovibrionaceae</taxon>
        <taxon>Desulfovibrio</taxon>
    </lineage>
</organism>
<keyword evidence="7" id="KW-1133">Transmembrane helix</keyword>
<dbReference type="Proteomes" id="UP000292919">
    <property type="component" value="Unassembled WGS sequence"/>
</dbReference>
<comment type="subcellular location">
    <subcellularLocation>
        <location evidence="1">Cell inner membrane</location>
        <topology evidence="1">Multi-pass membrane protein</topology>
    </subcellularLocation>
</comment>
<dbReference type="SMART" id="SM00304">
    <property type="entry name" value="HAMP"/>
    <property type="match status" value="1"/>
</dbReference>
<dbReference type="Pfam" id="PF00672">
    <property type="entry name" value="HAMP"/>
    <property type="match status" value="1"/>
</dbReference>
<dbReference type="GO" id="GO:0006935">
    <property type="term" value="P:chemotaxis"/>
    <property type="evidence" value="ECO:0007669"/>
    <property type="project" value="UniProtKB-ARBA"/>
</dbReference>
<dbReference type="InterPro" id="IPR000727">
    <property type="entry name" value="T_SNARE_dom"/>
</dbReference>
<feature type="domain" description="T-SNARE coiled-coil homology" evidence="9">
    <location>
        <begin position="658"/>
        <end position="720"/>
    </location>
</feature>
<keyword evidence="2" id="KW-0997">Cell inner membrane</keyword>
<feature type="coiled-coil region" evidence="6">
    <location>
        <begin position="408"/>
        <end position="459"/>
    </location>
</feature>
<dbReference type="EMBL" id="SIXC01000014">
    <property type="protein sequence ID" value="TBH78623.1"/>
    <property type="molecule type" value="Genomic_DNA"/>
</dbReference>
<dbReference type="Gene3D" id="1.10.287.950">
    <property type="entry name" value="Methyl-accepting chemotaxis protein"/>
    <property type="match status" value="1"/>
</dbReference>
<feature type="domain" description="Methyl-accepting transducer" evidence="8">
    <location>
        <begin position="471"/>
        <end position="707"/>
    </location>
</feature>
<sequence>MRSIKQKIILVSGLCMAIIATVLVVFSVYSTGTTQHIVTEKVSHILETKSKTALTYLLSSCAATVEKALQDNLDTARTTGKIFEVLHAQPQKEHLRELVTTILRANLENNPAYLGSYSAWEPNALDGNDMAYANTTAHDASGRFITYWNRDAAGKINRQALVDYESQGTHPNGVRKGGWYLTPRETGKESVLDPIPYTIQGKTEWLTTISVPIKEKGKFLGVSGTDLRLTFLQKMAEEVNQKIYSGKGRLLIISHQGLLVADSANPGMVGKPLSESLPQSEDILRDVQSGKEAMRADSSGKQILGCAPVALGRSGKFWSVLVQLPREVVLADAVALQNELEARASTDVLWQITVGAVITLLGLAVLWYFAGTLTRPLVRATVFAEHVAQGNFDQQLNVRQQDEIGILADALRTMVAELQEMIGRAKAKGEEAQKAMGEAQQAMREAQEAKARAEHAKAEGMLAAARQLEGVVEIITSASEELSAQIEQSSRGAEEQSGRVRETATAMEEMNATVREVASNALQAANASHETKEKAQEGADIVNKAVSGIKTVREQALAVKDDMAQLGNQAEAIGKVMNVIADIADQTNLLALNAAIEAARAGEAGRGFAVVADEVRKLAEKTMAATQEVGEAIHGVQEGTRKNITNVEQAAAAIESATSLSLKSGESLQQILALVAEVNDQVQSIATASEEQSAASDEINHSVEQVSTISMQTAQAMVQANRAVVDLAEQSHVLQSLIADMKKQG</sequence>
<dbReference type="FunFam" id="1.10.287.950:FF:000001">
    <property type="entry name" value="Methyl-accepting chemotaxis sensory transducer"/>
    <property type="match status" value="1"/>
</dbReference>
<dbReference type="GO" id="GO:0005886">
    <property type="term" value="C:plasma membrane"/>
    <property type="evidence" value="ECO:0007669"/>
    <property type="project" value="UniProtKB-SubCell"/>
</dbReference>
<dbReference type="PROSITE" id="PS50885">
    <property type="entry name" value="HAMP"/>
    <property type="match status" value="1"/>
</dbReference>
<proteinExistence type="inferred from homology"/>
<evidence type="ECO:0000256" key="6">
    <source>
        <dbReference type="SAM" id="Coils"/>
    </source>
</evidence>
<evidence type="ECO:0000256" key="4">
    <source>
        <dbReference type="ARBA" id="ARBA00029447"/>
    </source>
</evidence>
<dbReference type="PROSITE" id="PS50111">
    <property type="entry name" value="CHEMOTAXIS_TRANSDUC_2"/>
    <property type="match status" value="1"/>
</dbReference>
<feature type="transmembrane region" description="Helical" evidence="7">
    <location>
        <begin position="7"/>
        <end position="29"/>
    </location>
</feature>
<evidence type="ECO:0000313" key="11">
    <source>
        <dbReference type="EMBL" id="TBH78623.1"/>
    </source>
</evidence>
<keyword evidence="3 5" id="KW-0807">Transducer</keyword>
<comment type="similarity">
    <text evidence="4">Belongs to the methyl-accepting chemotaxis (MCP) protein family.</text>
</comment>
<comment type="caution">
    <text evidence="11">The sequence shown here is derived from an EMBL/GenBank/DDBJ whole genome shotgun (WGS) entry which is preliminary data.</text>
</comment>
<accession>A0A6H3F8W9</accession>
<dbReference type="AlphaFoldDB" id="A0A6H3F8W9"/>
<evidence type="ECO:0000313" key="12">
    <source>
        <dbReference type="Proteomes" id="UP000292919"/>
    </source>
</evidence>
<feature type="transmembrane region" description="Helical" evidence="7">
    <location>
        <begin position="348"/>
        <end position="369"/>
    </location>
</feature>
<dbReference type="Gene3D" id="6.10.340.10">
    <property type="match status" value="1"/>
</dbReference>
<evidence type="ECO:0000256" key="7">
    <source>
        <dbReference type="SAM" id="Phobius"/>
    </source>
</evidence>
<name>A0A6H3F8W9_9BACT</name>
<evidence type="ECO:0000256" key="2">
    <source>
        <dbReference type="ARBA" id="ARBA00022519"/>
    </source>
</evidence>
<evidence type="ECO:0000259" key="8">
    <source>
        <dbReference type="PROSITE" id="PS50111"/>
    </source>
</evidence>
<dbReference type="PANTHER" id="PTHR32089:SF112">
    <property type="entry name" value="LYSOZYME-LIKE PROTEIN-RELATED"/>
    <property type="match status" value="1"/>
</dbReference>
<dbReference type="SMART" id="SM00283">
    <property type="entry name" value="MA"/>
    <property type="match status" value="1"/>
</dbReference>
<keyword evidence="12" id="KW-1185">Reference proteome</keyword>
<evidence type="ECO:0000259" key="9">
    <source>
        <dbReference type="PROSITE" id="PS50192"/>
    </source>
</evidence>
<dbReference type="InterPro" id="IPR003660">
    <property type="entry name" value="HAMP_dom"/>
</dbReference>
<dbReference type="InterPro" id="IPR004089">
    <property type="entry name" value="MCPsignal_dom"/>
</dbReference>
<keyword evidence="7" id="KW-0472">Membrane</keyword>
<dbReference type="CDD" id="cd11386">
    <property type="entry name" value="MCP_signal"/>
    <property type="match status" value="1"/>
</dbReference>
<dbReference type="PROSITE" id="PS50192">
    <property type="entry name" value="T_SNARE"/>
    <property type="match status" value="1"/>
</dbReference>
<dbReference type="CDD" id="cd12913">
    <property type="entry name" value="PDC1_MCP_like"/>
    <property type="match status" value="1"/>
</dbReference>